<gene>
    <name evidence="2" type="ORF">HQ38_09280</name>
</gene>
<dbReference type="AlphaFoldDB" id="A0AB34PE37"/>
<evidence type="ECO:0000313" key="3">
    <source>
        <dbReference type="Proteomes" id="UP000030136"/>
    </source>
</evidence>
<sequence length="444" mass="52089">MYVCTEYFSKMAKKIKAIKCPQCGSTKAKELREDYYRCESCRAEFFIDSDDIVIHHKYEHPLSGPLNSLDDVKLRKRIIFFALIVMLMVVSVFVFSPGFWGSYSHSSFRSEKIGPFWSLVEGFGGFANDQGEGMILLVADRTSEGERQPSFGIYRADNKKEILIRPIKGLEKEDLSDAEIVSFENGDVYAIINESRLFKLNLSTYELEEIIFEKLNLPELAVGVHEINFYDRYGDALHVLNNLGKRFCYYPLINQVYPTDNIGDVFRQVPPDAKKRLGFRFSTASREYPDERIQLLKYYYWHRMGYPFEKPCFEWKKLYNYNKTTFTTYQKGLLSDYGEKKARLISYQDFTPDRHYLWGRVMACNDDHVLISFRTVLSGDPIVQLLDSKTAEVLWTIPSNIPYWEYGHFVEVKDGFLFTSHKESWLVNTKNKTCKYFKWDFDQI</sequence>
<keyword evidence="1" id="KW-0472">Membrane</keyword>
<dbReference type="EMBL" id="JQJC01000028">
    <property type="protein sequence ID" value="KGN93183.1"/>
    <property type="molecule type" value="Genomic_DNA"/>
</dbReference>
<feature type="transmembrane region" description="Helical" evidence="1">
    <location>
        <begin position="78"/>
        <end position="100"/>
    </location>
</feature>
<dbReference type="Proteomes" id="UP000030136">
    <property type="component" value="Unassembled WGS sequence"/>
</dbReference>
<reference evidence="2 3" key="1">
    <citation type="submission" date="2014-08" db="EMBL/GenBank/DDBJ databases">
        <title>Porphyromonas crevioricanis strain:COT-253_OH1447 Genome sequencing.</title>
        <authorList>
            <person name="Wallis C."/>
            <person name="Deusch O."/>
            <person name="O'Flynn C."/>
            <person name="Davis I."/>
            <person name="Jospin G."/>
            <person name="Darling A.E."/>
            <person name="Coil D.A."/>
            <person name="Alexiev A."/>
            <person name="Horsfall A."/>
            <person name="Kirkwood N."/>
            <person name="Harris S."/>
            <person name="Eisen J.A."/>
        </authorList>
    </citation>
    <scope>NUCLEOTIDE SEQUENCE [LARGE SCALE GENOMIC DNA]</scope>
    <source>
        <strain evidence="3">COT-253 OH1447</strain>
    </source>
</reference>
<accession>A0AB34PE37</accession>
<organism evidence="2 3">
    <name type="scientific">Porphyromonas crevioricanis</name>
    <dbReference type="NCBI Taxonomy" id="393921"/>
    <lineage>
        <taxon>Bacteria</taxon>
        <taxon>Pseudomonadati</taxon>
        <taxon>Bacteroidota</taxon>
        <taxon>Bacteroidia</taxon>
        <taxon>Bacteroidales</taxon>
        <taxon>Porphyromonadaceae</taxon>
        <taxon>Porphyromonas</taxon>
    </lineage>
</organism>
<protein>
    <recommendedName>
        <fullName evidence="4">C2H2-type domain-containing protein</fullName>
    </recommendedName>
</protein>
<comment type="caution">
    <text evidence="2">The sequence shown here is derived from an EMBL/GenBank/DDBJ whole genome shotgun (WGS) entry which is preliminary data.</text>
</comment>
<evidence type="ECO:0008006" key="4">
    <source>
        <dbReference type="Google" id="ProtNLM"/>
    </source>
</evidence>
<evidence type="ECO:0000256" key="1">
    <source>
        <dbReference type="SAM" id="Phobius"/>
    </source>
</evidence>
<proteinExistence type="predicted"/>
<evidence type="ECO:0000313" key="2">
    <source>
        <dbReference type="EMBL" id="KGN93183.1"/>
    </source>
</evidence>
<keyword evidence="1" id="KW-0812">Transmembrane</keyword>
<name>A0AB34PE37_9PORP</name>
<keyword evidence="1" id="KW-1133">Transmembrane helix</keyword>